<accession>T1JL97</accession>
<dbReference type="HOGENOM" id="CLU_706622_0_0_1"/>
<dbReference type="Proteomes" id="UP000014500">
    <property type="component" value="Unassembled WGS sequence"/>
</dbReference>
<feature type="compositionally biased region" description="Basic and acidic residues" evidence="6">
    <location>
        <begin position="44"/>
        <end position="53"/>
    </location>
</feature>
<feature type="compositionally biased region" description="Low complexity" evidence="6">
    <location>
        <begin position="91"/>
        <end position="100"/>
    </location>
</feature>
<evidence type="ECO:0000256" key="3">
    <source>
        <dbReference type="ARBA" id="ARBA00014125"/>
    </source>
</evidence>
<feature type="region of interest" description="Disordered" evidence="6">
    <location>
        <begin position="139"/>
        <end position="169"/>
    </location>
</feature>
<dbReference type="Gene3D" id="1.20.120.230">
    <property type="entry name" value="Alpha-catenin/vinculin-like"/>
    <property type="match status" value="1"/>
</dbReference>
<keyword evidence="5" id="KW-0009">Actin-binding</keyword>
<proteinExistence type="inferred from homology"/>
<dbReference type="Pfam" id="PF01044">
    <property type="entry name" value="Vinculin"/>
    <property type="match status" value="2"/>
</dbReference>
<name>T1JL97_STRMM</name>
<comment type="similarity">
    <text evidence="2">Belongs to the vinculin/alpha-catenin family.</text>
</comment>
<evidence type="ECO:0000256" key="2">
    <source>
        <dbReference type="ARBA" id="ARBA00008376"/>
    </source>
</evidence>
<reference evidence="8" key="1">
    <citation type="submission" date="2011-05" db="EMBL/GenBank/DDBJ databases">
        <authorList>
            <person name="Richards S.R."/>
            <person name="Qu J."/>
            <person name="Jiang H."/>
            <person name="Jhangiani S.N."/>
            <person name="Agravi P."/>
            <person name="Goodspeed R."/>
            <person name="Gross S."/>
            <person name="Mandapat C."/>
            <person name="Jackson L."/>
            <person name="Mathew T."/>
            <person name="Pu L."/>
            <person name="Thornton R."/>
            <person name="Saada N."/>
            <person name="Wilczek-Boney K.B."/>
            <person name="Lee S."/>
            <person name="Kovar C."/>
            <person name="Wu Y."/>
            <person name="Scherer S.E."/>
            <person name="Worley K.C."/>
            <person name="Muzny D.M."/>
            <person name="Gibbs R."/>
        </authorList>
    </citation>
    <scope>NUCLEOTIDE SEQUENCE</scope>
    <source>
        <strain evidence="8">Brora</strain>
    </source>
</reference>
<organism evidence="7 8">
    <name type="scientific">Strigamia maritima</name>
    <name type="common">European centipede</name>
    <name type="synonym">Geophilus maritimus</name>
    <dbReference type="NCBI Taxonomy" id="126957"/>
    <lineage>
        <taxon>Eukaryota</taxon>
        <taxon>Metazoa</taxon>
        <taxon>Ecdysozoa</taxon>
        <taxon>Arthropoda</taxon>
        <taxon>Myriapoda</taxon>
        <taxon>Chilopoda</taxon>
        <taxon>Pleurostigmophora</taxon>
        <taxon>Geophilomorpha</taxon>
        <taxon>Linotaeniidae</taxon>
        <taxon>Strigamia</taxon>
    </lineage>
</organism>
<dbReference type="InterPro" id="IPR006077">
    <property type="entry name" value="Vinculin/catenin"/>
</dbReference>
<comment type="subcellular location">
    <subcellularLocation>
        <location evidence="1">Cytoplasm</location>
    </subcellularLocation>
</comment>
<dbReference type="PANTHER" id="PTHR46180">
    <property type="entry name" value="VINCULIN"/>
    <property type="match status" value="1"/>
</dbReference>
<dbReference type="GO" id="GO:0007155">
    <property type="term" value="P:cell adhesion"/>
    <property type="evidence" value="ECO:0007669"/>
    <property type="project" value="InterPro"/>
</dbReference>
<dbReference type="GO" id="GO:0005737">
    <property type="term" value="C:cytoplasm"/>
    <property type="evidence" value="ECO:0007669"/>
    <property type="project" value="UniProtKB-SubCell"/>
</dbReference>
<dbReference type="STRING" id="126957.T1JL97"/>
<feature type="compositionally biased region" description="Pro residues" evidence="6">
    <location>
        <begin position="143"/>
        <end position="160"/>
    </location>
</feature>
<dbReference type="PhylomeDB" id="T1JL97"/>
<dbReference type="EnsemblMetazoa" id="SMAR014627-RA">
    <property type="protein sequence ID" value="SMAR014627-PA"/>
    <property type="gene ID" value="SMAR014627"/>
</dbReference>
<keyword evidence="8" id="KW-1185">Reference proteome</keyword>
<dbReference type="InterPro" id="IPR017997">
    <property type="entry name" value="Vinculin"/>
</dbReference>
<feature type="compositionally biased region" description="Pro residues" evidence="6">
    <location>
        <begin position="78"/>
        <end position="90"/>
    </location>
</feature>
<evidence type="ECO:0000256" key="4">
    <source>
        <dbReference type="ARBA" id="ARBA00022490"/>
    </source>
</evidence>
<evidence type="ECO:0000256" key="5">
    <source>
        <dbReference type="ARBA" id="ARBA00023203"/>
    </source>
</evidence>
<evidence type="ECO:0000313" key="8">
    <source>
        <dbReference type="Proteomes" id="UP000014500"/>
    </source>
</evidence>
<dbReference type="AlphaFoldDB" id="T1JL97"/>
<dbReference type="GO" id="GO:0051015">
    <property type="term" value="F:actin filament binding"/>
    <property type="evidence" value="ECO:0007669"/>
    <property type="project" value="InterPro"/>
</dbReference>
<sequence length="391" mass="43423">MCLIRWHFAVDVLRPLSANQGYLPKEPNPAALMVEIQRPLSAEPKPKPTEESHPPASARYHYFTDKVGPSVKQQPSPGHSPAPSPLPPPSLSFRSTSPLPKWAKGDPADMIYHITSDDELSPRYQSSPLTIDELYHQREHAPPRPPLPLGEHPPPRPPPPETDDEDEIHFPVPQANQPIMMAAHGLHQEVRQWSSKDNDIVAAAKKMAVLMFKLSQLVRGEGGSKKDLIACAKAIAEASEEVTRLAKELARQCTDKRMRTVRYQYSIRCAVRSGYRTGLKNMSSAQSVRPTENLLQVCERIPTIGTQLKILSTVKATMLGAQAPIPSPDGSEIMCGTEEDQEATDMLVGNAQNLMQSVKETVRAAEAASIKIRTDAGIRLRWVRKQPWYQN</sequence>
<feature type="region of interest" description="Disordered" evidence="6">
    <location>
        <begin position="39"/>
        <end position="105"/>
    </location>
</feature>
<evidence type="ECO:0000313" key="7">
    <source>
        <dbReference type="EnsemblMetazoa" id="SMAR014627-PA"/>
    </source>
</evidence>
<protein>
    <recommendedName>
        <fullName evidence="3">Vinculin</fullName>
    </recommendedName>
</protein>
<dbReference type="EMBL" id="JH431963">
    <property type="status" value="NOT_ANNOTATED_CDS"/>
    <property type="molecule type" value="Genomic_DNA"/>
</dbReference>
<dbReference type="InterPro" id="IPR036723">
    <property type="entry name" value="Alpha-catenin/vinculin-like_sf"/>
</dbReference>
<evidence type="ECO:0000256" key="1">
    <source>
        <dbReference type="ARBA" id="ARBA00004496"/>
    </source>
</evidence>
<dbReference type="GO" id="GO:0071944">
    <property type="term" value="C:cell periphery"/>
    <property type="evidence" value="ECO:0007669"/>
    <property type="project" value="UniProtKB-ARBA"/>
</dbReference>
<dbReference type="SUPFAM" id="SSF47220">
    <property type="entry name" value="alpha-catenin/vinculin-like"/>
    <property type="match status" value="2"/>
</dbReference>
<dbReference type="PRINTS" id="PR00806">
    <property type="entry name" value="VINCULIN"/>
</dbReference>
<reference evidence="7" key="2">
    <citation type="submission" date="2015-02" db="UniProtKB">
        <authorList>
            <consortium name="EnsemblMetazoa"/>
        </authorList>
    </citation>
    <scope>IDENTIFICATION</scope>
</reference>
<evidence type="ECO:0000256" key="6">
    <source>
        <dbReference type="SAM" id="MobiDB-lite"/>
    </source>
</evidence>
<dbReference type="eggNOG" id="KOG3681">
    <property type="taxonomic scope" value="Eukaryota"/>
</dbReference>
<keyword evidence="4" id="KW-0963">Cytoplasm</keyword>